<protein>
    <submittedName>
        <fullName evidence="1">Uncharacterized protein</fullName>
    </submittedName>
</protein>
<proteinExistence type="predicted"/>
<dbReference type="InterPro" id="IPR035706">
    <property type="entry name" value="AAA_9"/>
</dbReference>
<dbReference type="Gene3D" id="6.10.140.1060">
    <property type="match status" value="1"/>
</dbReference>
<dbReference type="GO" id="GO:0045505">
    <property type="term" value="F:dynein intermediate chain binding"/>
    <property type="evidence" value="ECO:0007669"/>
    <property type="project" value="InterPro"/>
</dbReference>
<dbReference type="InterPro" id="IPR026983">
    <property type="entry name" value="DHC"/>
</dbReference>
<organism evidence="1 2">
    <name type="scientific">Schistosoma mattheei</name>
    <dbReference type="NCBI Taxonomy" id="31246"/>
    <lineage>
        <taxon>Eukaryota</taxon>
        <taxon>Metazoa</taxon>
        <taxon>Spiralia</taxon>
        <taxon>Lophotrochozoa</taxon>
        <taxon>Platyhelminthes</taxon>
        <taxon>Trematoda</taxon>
        <taxon>Digenea</taxon>
        <taxon>Strigeidida</taxon>
        <taxon>Schistosomatoidea</taxon>
        <taxon>Schistosomatidae</taxon>
        <taxon>Schistosoma</taxon>
    </lineage>
</organism>
<dbReference type="GO" id="GO:0030286">
    <property type="term" value="C:dynein complex"/>
    <property type="evidence" value="ECO:0007669"/>
    <property type="project" value="InterPro"/>
</dbReference>
<name>A0A183PNX4_9TREM</name>
<evidence type="ECO:0000313" key="1">
    <source>
        <dbReference type="EMBL" id="VDP70276.1"/>
    </source>
</evidence>
<accession>A0A183PNX4</accession>
<dbReference type="GO" id="GO:0007018">
    <property type="term" value="P:microtubule-based movement"/>
    <property type="evidence" value="ECO:0007669"/>
    <property type="project" value="InterPro"/>
</dbReference>
<gene>
    <name evidence="1" type="ORF">SMTD_LOCUS16060</name>
</gene>
<dbReference type="Pfam" id="PF12781">
    <property type="entry name" value="AAA_9"/>
    <property type="match status" value="1"/>
</dbReference>
<dbReference type="STRING" id="31246.A0A183PNX4"/>
<evidence type="ECO:0000313" key="2">
    <source>
        <dbReference type="Proteomes" id="UP000269396"/>
    </source>
</evidence>
<dbReference type="GO" id="GO:0051959">
    <property type="term" value="F:dynein light intermediate chain binding"/>
    <property type="evidence" value="ECO:0007669"/>
    <property type="project" value="InterPro"/>
</dbReference>
<dbReference type="PANTHER" id="PTHR22878">
    <property type="entry name" value="DYNEIN HEAVY CHAIN 6, AXONEMAL-LIKE-RELATED"/>
    <property type="match status" value="1"/>
</dbReference>
<sequence>MLKETEDKILATLSESEGNILENEAAIEILDSSKLISDDIFKKQKVAEETQKKIDSARMDYSSIAKHSAVLFFSLTDLPNIDPMYQYSLAWFVNLYVNSIHDR</sequence>
<dbReference type="EMBL" id="UZAL01036668">
    <property type="protein sequence ID" value="VDP70276.1"/>
    <property type="molecule type" value="Genomic_DNA"/>
</dbReference>
<dbReference type="PANTHER" id="PTHR22878:SF68">
    <property type="entry name" value="DYNEIN HEAVY CHAIN 6, AXONEMAL-LIKE"/>
    <property type="match status" value="1"/>
</dbReference>
<dbReference type="Proteomes" id="UP000269396">
    <property type="component" value="Unassembled WGS sequence"/>
</dbReference>
<dbReference type="Gene3D" id="1.10.8.1220">
    <property type="match status" value="1"/>
</dbReference>
<reference evidence="1 2" key="1">
    <citation type="submission" date="2018-11" db="EMBL/GenBank/DDBJ databases">
        <authorList>
            <consortium name="Pathogen Informatics"/>
        </authorList>
    </citation>
    <scope>NUCLEOTIDE SEQUENCE [LARGE SCALE GENOMIC DNA]</scope>
    <source>
        <strain>Denwood</strain>
        <strain evidence="2">Zambia</strain>
    </source>
</reference>
<keyword evidence="2" id="KW-1185">Reference proteome</keyword>
<dbReference type="AlphaFoldDB" id="A0A183PNX4"/>